<dbReference type="CDD" id="cd04451">
    <property type="entry name" value="S1_IF1"/>
    <property type="match status" value="1"/>
</dbReference>
<gene>
    <name evidence="8" type="ORF">K7X08_013977</name>
</gene>
<proteinExistence type="inferred from homology"/>
<keyword evidence="4 6" id="KW-0396">Initiation factor</keyword>
<dbReference type="InterPro" id="IPR006196">
    <property type="entry name" value="RNA-binding_domain_S1_IF1"/>
</dbReference>
<dbReference type="GO" id="GO:0043022">
    <property type="term" value="F:ribosome binding"/>
    <property type="evidence" value="ECO:0007669"/>
    <property type="project" value="TreeGrafter"/>
</dbReference>
<evidence type="ECO:0000313" key="8">
    <source>
        <dbReference type="EMBL" id="KAJ8539725.1"/>
    </source>
</evidence>
<evidence type="ECO:0000256" key="4">
    <source>
        <dbReference type="ARBA" id="ARBA00022540"/>
    </source>
</evidence>
<dbReference type="Pfam" id="PF01176">
    <property type="entry name" value="eIF-1a"/>
    <property type="match status" value="1"/>
</dbReference>
<sequence length="193" mass="21583">MTSLSWWNPCSATTAMAACSPTPTSCRAYNSLALPRSVFVSKKEKLMKQAKGLLVKTQQQSKKKNNFTNSRRTTSIQCLSQEQKWTHEGSITESLPNGMFRVKLDNADVVLGYISGKIRKNFIRLLPGDRVKIEVSRDKAQEFEEKRSYQATREVLPALQIPIKSVPSSLRDVEVVLADTAPFATHTVSKSGY</sequence>
<dbReference type="GO" id="GO:0003743">
    <property type="term" value="F:translation initiation factor activity"/>
    <property type="evidence" value="ECO:0007669"/>
    <property type="project" value="UniProtKB-UniRule"/>
</dbReference>
<dbReference type="PROSITE" id="PS50832">
    <property type="entry name" value="S1_IF1_TYPE"/>
    <property type="match status" value="1"/>
</dbReference>
<protein>
    <recommendedName>
        <fullName evidence="7">S1-like domain-containing protein</fullName>
    </recommendedName>
</protein>
<name>A0A9Q1R5R8_9SOLA</name>
<evidence type="ECO:0000256" key="6">
    <source>
        <dbReference type="PROSITE-ProRule" id="PRU00181"/>
    </source>
</evidence>
<dbReference type="EMBL" id="JAJAGQ010000016">
    <property type="protein sequence ID" value="KAJ8539725.1"/>
    <property type="molecule type" value="Genomic_DNA"/>
</dbReference>
<dbReference type="Proteomes" id="UP001152561">
    <property type="component" value="Unassembled WGS sequence"/>
</dbReference>
<dbReference type="Gene3D" id="2.40.50.140">
    <property type="entry name" value="Nucleic acid-binding proteins"/>
    <property type="match status" value="1"/>
</dbReference>
<comment type="function">
    <text evidence="1">One of the essential components for the initiation of protein synthesis. Stabilizes the binding of IF-2 and IF-3 on the 30S subunit to which N-formylmethionyl-tRNA(fMet) subsequently binds. Helps modulate mRNA selection, yielding the 30S pre-initiation complex (PIC). Upon addition of the 50S ribosomal subunit IF-1, IF-2 and IF-3 are released leaving the mature 70S translation initiation complex.</text>
</comment>
<feature type="domain" description="S1-like" evidence="7">
    <location>
        <begin position="79"/>
        <end position="155"/>
    </location>
</feature>
<keyword evidence="5 6" id="KW-0648">Protein biosynthesis</keyword>
<evidence type="ECO:0000256" key="3">
    <source>
        <dbReference type="ARBA" id="ARBA00011599"/>
    </source>
</evidence>
<dbReference type="GO" id="GO:0003723">
    <property type="term" value="F:RNA binding"/>
    <property type="evidence" value="ECO:0007669"/>
    <property type="project" value="InterPro"/>
</dbReference>
<evidence type="ECO:0000313" key="9">
    <source>
        <dbReference type="Proteomes" id="UP001152561"/>
    </source>
</evidence>
<comment type="similarity">
    <text evidence="2">Belongs to the IF-1 family.</text>
</comment>
<evidence type="ECO:0000259" key="7">
    <source>
        <dbReference type="PROSITE" id="PS50832"/>
    </source>
</evidence>
<evidence type="ECO:0000256" key="2">
    <source>
        <dbReference type="ARBA" id="ARBA00010939"/>
    </source>
</evidence>
<dbReference type="PANTHER" id="PTHR33370">
    <property type="entry name" value="TRANSLATION INITIATION FACTOR IF-1, CHLOROPLASTIC"/>
    <property type="match status" value="1"/>
</dbReference>
<organism evidence="8 9">
    <name type="scientific">Anisodus acutangulus</name>
    <dbReference type="NCBI Taxonomy" id="402998"/>
    <lineage>
        <taxon>Eukaryota</taxon>
        <taxon>Viridiplantae</taxon>
        <taxon>Streptophyta</taxon>
        <taxon>Embryophyta</taxon>
        <taxon>Tracheophyta</taxon>
        <taxon>Spermatophyta</taxon>
        <taxon>Magnoliopsida</taxon>
        <taxon>eudicotyledons</taxon>
        <taxon>Gunneridae</taxon>
        <taxon>Pentapetalae</taxon>
        <taxon>asterids</taxon>
        <taxon>lamiids</taxon>
        <taxon>Solanales</taxon>
        <taxon>Solanaceae</taxon>
        <taxon>Solanoideae</taxon>
        <taxon>Hyoscyameae</taxon>
        <taxon>Anisodus</taxon>
    </lineage>
</organism>
<dbReference type="PANTHER" id="PTHR33370:SF1">
    <property type="entry name" value="TRANSLATION INITIATION FACTOR IF-1, CHLOROPLASTIC"/>
    <property type="match status" value="1"/>
</dbReference>
<reference evidence="9" key="1">
    <citation type="journal article" date="2023" name="Proc. Natl. Acad. Sci. U.S.A.">
        <title>Genomic and structural basis for evolution of tropane alkaloid biosynthesis.</title>
        <authorList>
            <person name="Wanga Y.-J."/>
            <person name="Taina T."/>
            <person name="Yua J.-Y."/>
            <person name="Lia J."/>
            <person name="Xua B."/>
            <person name="Chenc J."/>
            <person name="D'Auriad J.C."/>
            <person name="Huanga J.-P."/>
            <person name="Huanga S.-X."/>
        </authorList>
    </citation>
    <scope>NUCLEOTIDE SEQUENCE [LARGE SCALE GENOMIC DNA]</scope>
    <source>
        <strain evidence="9">cv. KIB-2019</strain>
    </source>
</reference>
<dbReference type="InterPro" id="IPR012340">
    <property type="entry name" value="NA-bd_OB-fold"/>
</dbReference>
<dbReference type="OrthoDB" id="1714886at2759"/>
<dbReference type="NCBIfam" id="TIGR00008">
    <property type="entry name" value="infA"/>
    <property type="match status" value="1"/>
</dbReference>
<dbReference type="AlphaFoldDB" id="A0A9Q1R5R8"/>
<comment type="caution">
    <text evidence="8">The sequence shown here is derived from an EMBL/GenBank/DDBJ whole genome shotgun (WGS) entry which is preliminary data.</text>
</comment>
<dbReference type="GO" id="GO:0005829">
    <property type="term" value="C:cytosol"/>
    <property type="evidence" value="ECO:0007669"/>
    <property type="project" value="TreeGrafter"/>
</dbReference>
<keyword evidence="9" id="KW-1185">Reference proteome</keyword>
<evidence type="ECO:0000256" key="5">
    <source>
        <dbReference type="ARBA" id="ARBA00022917"/>
    </source>
</evidence>
<accession>A0A9Q1R5R8</accession>
<dbReference type="SUPFAM" id="SSF50249">
    <property type="entry name" value="Nucleic acid-binding proteins"/>
    <property type="match status" value="1"/>
</dbReference>
<dbReference type="InterPro" id="IPR004368">
    <property type="entry name" value="TIF_IF1"/>
</dbReference>
<comment type="subunit">
    <text evidence="3">Component of the 30S ribosomal translation pre-initiation complex which assembles on the 30S ribosome in the order IF-2 and IF-3, IF-1 and N-formylmethionyl-tRNA(fMet); mRNA recruitment can occur at any time during PIC assembly.</text>
</comment>
<evidence type="ECO:0000256" key="1">
    <source>
        <dbReference type="ARBA" id="ARBA00003935"/>
    </source>
</evidence>